<dbReference type="AlphaFoldDB" id="A0A8I2C411"/>
<name>A0A8I2C411_BRAEL</name>
<reference evidence="2 4" key="2">
    <citation type="submission" date="2024-07" db="EMBL/GenBank/DDBJ databases">
        <title>Genomic Encyclopedia of Type Strains, Phase V (KMG-V): Genome sequencing to study the core and pangenomes of soil and plant-associated prokaryotes.</title>
        <authorList>
            <person name="Whitman W."/>
        </authorList>
    </citation>
    <scope>NUCLEOTIDE SEQUENCE [LARGE SCALE GENOMIC DNA]</scope>
    <source>
        <strain evidence="2 4">USDA 415</strain>
    </source>
</reference>
<organism evidence="1 3">
    <name type="scientific">Bradyrhizobium elkanii</name>
    <dbReference type="NCBI Taxonomy" id="29448"/>
    <lineage>
        <taxon>Bacteria</taxon>
        <taxon>Pseudomonadati</taxon>
        <taxon>Pseudomonadota</taxon>
        <taxon>Alphaproteobacteria</taxon>
        <taxon>Hyphomicrobiales</taxon>
        <taxon>Nitrobacteraceae</taxon>
        <taxon>Bradyrhizobium</taxon>
    </lineage>
</organism>
<dbReference type="Pfam" id="PF09684">
    <property type="entry name" value="Tail_P2_I"/>
    <property type="match status" value="1"/>
</dbReference>
<dbReference type="EMBL" id="JBGBZA010000002">
    <property type="protein sequence ID" value="MEY9317512.1"/>
    <property type="molecule type" value="Genomic_DNA"/>
</dbReference>
<evidence type="ECO:0000313" key="4">
    <source>
        <dbReference type="Proteomes" id="UP001565471"/>
    </source>
</evidence>
<evidence type="ECO:0000313" key="3">
    <source>
        <dbReference type="Proteomes" id="UP000673383"/>
    </source>
</evidence>
<keyword evidence="4" id="KW-1185">Reference proteome</keyword>
<evidence type="ECO:0000313" key="1">
    <source>
        <dbReference type="EMBL" id="MBP1297125.1"/>
    </source>
</evidence>
<comment type="caution">
    <text evidence="1">The sequence shown here is derived from an EMBL/GenBank/DDBJ whole genome shotgun (WGS) entry which is preliminary data.</text>
</comment>
<accession>A0A8I2C411</accession>
<protein>
    <recommendedName>
        <fullName evidence="5">Phage tail protein I</fullName>
    </recommendedName>
</protein>
<sequence>MAKYPKRLMDHILAPNATEYERTLASQVDRLLDLNIPIRLLWNPWECPENLLPYLAWALSVDLWDSSWPVTKRRSVVANAIKHHRLKGTLKGIETYLDLIDSKLLKSQTPPSTLFSGPSLTKEQRESWLQKLPQVRTWQEWENATADYRMFMGGGRAHRFLNGKFPYPNRAAERTARRARWVVNGTETDTKVQNYGSYFRLFIKAQLPYSVFCNTPFNLKRKFPIPSTAYKRIVSIEPIMKAPWRSSISPQLEPVQAQPDLVVQAGHESGNAVFSNRVNFHKFYVPSRAGYRLYMRYPVYDASVEYPAKRRSIQFMGVGRYGVKPKTAELKVSMPSKWSRFKARINEPFVPRSRFWTPHDGTQMLKNRKAVSAAKRLSDQILLDTNTKPGFIAGLPRWAGDSIVI</sequence>
<dbReference type="InterPro" id="IPR006521">
    <property type="entry name" value="Tail_protein_I"/>
</dbReference>
<reference evidence="1" key="1">
    <citation type="submission" date="2021-02" db="EMBL/GenBank/DDBJ databases">
        <title>Genomic Encyclopedia of Type Strains, Phase IV (KMG-V): Genome sequencing to study the core and pangenomes of soil and plant-associated prokaryotes.</title>
        <authorList>
            <person name="Whitman W."/>
        </authorList>
    </citation>
    <scope>NUCLEOTIDE SEQUENCE</scope>
    <source>
        <strain evidence="1">USDA 406</strain>
    </source>
</reference>
<dbReference type="Proteomes" id="UP000673383">
    <property type="component" value="Unassembled WGS sequence"/>
</dbReference>
<dbReference type="RefSeq" id="WP_051447825.1">
    <property type="nucleotide sequence ID" value="NZ_CP126026.1"/>
</dbReference>
<dbReference type="Proteomes" id="UP001565471">
    <property type="component" value="Unassembled WGS sequence"/>
</dbReference>
<proteinExistence type="predicted"/>
<dbReference type="NCBIfam" id="TIGR01634">
    <property type="entry name" value="tail_P2_I"/>
    <property type="match status" value="1"/>
</dbReference>
<evidence type="ECO:0000313" key="2">
    <source>
        <dbReference type="EMBL" id="MEY9317512.1"/>
    </source>
</evidence>
<gene>
    <name evidence="2" type="ORF">ABIF29_004311</name>
    <name evidence="1" type="ORF">JOH49_006878</name>
</gene>
<evidence type="ECO:0008006" key="5">
    <source>
        <dbReference type="Google" id="ProtNLM"/>
    </source>
</evidence>
<dbReference type="EMBL" id="JAFICZ010000001">
    <property type="protein sequence ID" value="MBP1297125.1"/>
    <property type="molecule type" value="Genomic_DNA"/>
</dbReference>